<dbReference type="OrthoDB" id="3600092at2759"/>
<evidence type="ECO:0000313" key="1">
    <source>
        <dbReference type="EMBL" id="OBT95710.1"/>
    </source>
</evidence>
<sequence length="139" mass="15240">MTTNGTLHNIHYRRSGGMHGVRAVPDTSSNTDVLRARQSDDTANNNGFIIAYYWEDNSNEYDWSNWDQVHDDVPVANSIARFIVSSDSALICADLEDSDGAINAGVMGTDNDNQGDVYTDTYLQQALDFCAAGDGLKKL</sequence>
<name>A0A1B8GIP4_9PEZI</name>
<dbReference type="GeneID" id="28839876"/>
<keyword evidence="2" id="KW-1185">Reference proteome</keyword>
<dbReference type="EMBL" id="KV460233">
    <property type="protein sequence ID" value="OBT95710.1"/>
    <property type="molecule type" value="Genomic_DNA"/>
</dbReference>
<evidence type="ECO:0000313" key="2">
    <source>
        <dbReference type="Proteomes" id="UP000091956"/>
    </source>
</evidence>
<proteinExistence type="predicted"/>
<dbReference type="AlphaFoldDB" id="A0A1B8GIP4"/>
<reference evidence="1 2" key="1">
    <citation type="submission" date="2016-03" db="EMBL/GenBank/DDBJ databases">
        <title>Comparative genomics of Pseudogymnoascus destructans, the fungus causing white-nose syndrome of bats.</title>
        <authorList>
            <person name="Palmer J.M."/>
            <person name="Drees K.P."/>
            <person name="Foster J.T."/>
            <person name="Lindner D.L."/>
        </authorList>
    </citation>
    <scope>NUCLEOTIDE SEQUENCE [LARGE SCALE GENOMIC DNA]</scope>
    <source>
        <strain evidence="1 2">UAMH 10579</strain>
    </source>
</reference>
<dbReference type="RefSeq" id="XP_018129443.1">
    <property type="nucleotide sequence ID" value="XM_018275936.2"/>
</dbReference>
<accession>A0A1B8GIP4</accession>
<gene>
    <name evidence="1" type="ORF">VE01_06490</name>
</gene>
<protein>
    <submittedName>
        <fullName evidence="1">Uncharacterized protein</fullName>
    </submittedName>
</protein>
<reference evidence="2" key="2">
    <citation type="journal article" date="2018" name="Nat. Commun.">
        <title>Extreme sensitivity to ultraviolet light in the fungal pathogen causing white-nose syndrome of bats.</title>
        <authorList>
            <person name="Palmer J.M."/>
            <person name="Drees K.P."/>
            <person name="Foster J.T."/>
            <person name="Lindner D.L."/>
        </authorList>
    </citation>
    <scope>NUCLEOTIDE SEQUENCE [LARGE SCALE GENOMIC DNA]</scope>
    <source>
        <strain evidence="2">UAMH 10579</strain>
    </source>
</reference>
<dbReference type="Proteomes" id="UP000091956">
    <property type="component" value="Unassembled WGS sequence"/>
</dbReference>
<organism evidence="1 2">
    <name type="scientific">Pseudogymnoascus verrucosus</name>
    <dbReference type="NCBI Taxonomy" id="342668"/>
    <lineage>
        <taxon>Eukaryota</taxon>
        <taxon>Fungi</taxon>
        <taxon>Dikarya</taxon>
        <taxon>Ascomycota</taxon>
        <taxon>Pezizomycotina</taxon>
        <taxon>Leotiomycetes</taxon>
        <taxon>Thelebolales</taxon>
        <taxon>Thelebolaceae</taxon>
        <taxon>Pseudogymnoascus</taxon>
    </lineage>
</organism>